<keyword evidence="8" id="KW-1185">Reference proteome</keyword>
<keyword evidence="4 6" id="KW-1133">Transmembrane helix</keyword>
<evidence type="ECO:0000256" key="1">
    <source>
        <dbReference type="ARBA" id="ARBA00004141"/>
    </source>
</evidence>
<feature type="transmembrane region" description="Helical" evidence="6">
    <location>
        <begin position="84"/>
        <end position="103"/>
    </location>
</feature>
<sequence>MVRMDVHEDPNVPAETVEMCLVSPPNEGTGNRLWEKMKYQLVEYHSLPGFLRDNEYILGHYRSEWPMKQILLSIFTIHNETLNVWTHLIGFFIFLSLTIYTAMKVPKVVDLHALQQISDALEKADLHKLQSEILTCFPSLSNMPDLNKLREELKTSIPLMDLVPSLSSWHVLEHLHSCLPELFSAGNFIDAQVLQAMKEPITRWPFFAFLGGAMFCLLASSACHLLSCHSERLTYIMLRLDYCHGLVSLERSVRR</sequence>
<dbReference type="PANTHER" id="PTHR20855:SF52">
    <property type="entry name" value="ADIPONECTIN RECEPTOR PROTEIN"/>
    <property type="match status" value="1"/>
</dbReference>
<feature type="transmembrane region" description="Helical" evidence="6">
    <location>
        <begin position="206"/>
        <end position="227"/>
    </location>
</feature>
<dbReference type="EMBL" id="JBBPBM010000004">
    <property type="protein sequence ID" value="KAK8587607.1"/>
    <property type="molecule type" value="Genomic_DNA"/>
</dbReference>
<organism evidence="7 8">
    <name type="scientific">Hibiscus sabdariffa</name>
    <name type="common">roselle</name>
    <dbReference type="NCBI Taxonomy" id="183260"/>
    <lineage>
        <taxon>Eukaryota</taxon>
        <taxon>Viridiplantae</taxon>
        <taxon>Streptophyta</taxon>
        <taxon>Embryophyta</taxon>
        <taxon>Tracheophyta</taxon>
        <taxon>Spermatophyta</taxon>
        <taxon>Magnoliopsida</taxon>
        <taxon>eudicotyledons</taxon>
        <taxon>Gunneridae</taxon>
        <taxon>Pentapetalae</taxon>
        <taxon>rosids</taxon>
        <taxon>malvids</taxon>
        <taxon>Malvales</taxon>
        <taxon>Malvaceae</taxon>
        <taxon>Malvoideae</taxon>
        <taxon>Hibiscus</taxon>
    </lineage>
</organism>
<comment type="caution">
    <text evidence="7">The sequence shown here is derived from an EMBL/GenBank/DDBJ whole genome shotgun (WGS) entry which is preliminary data.</text>
</comment>
<evidence type="ECO:0000256" key="6">
    <source>
        <dbReference type="SAM" id="Phobius"/>
    </source>
</evidence>
<comment type="similarity">
    <text evidence="2">Belongs to the ADIPOR family.</text>
</comment>
<name>A0ABR2FTX6_9ROSI</name>
<evidence type="ECO:0000256" key="2">
    <source>
        <dbReference type="ARBA" id="ARBA00007018"/>
    </source>
</evidence>
<comment type="subcellular location">
    <subcellularLocation>
        <location evidence="1">Membrane</location>
        <topology evidence="1">Multi-pass membrane protein</topology>
    </subcellularLocation>
</comment>
<dbReference type="InterPro" id="IPR004254">
    <property type="entry name" value="AdipoR/HlyIII-related"/>
</dbReference>
<evidence type="ECO:0000313" key="8">
    <source>
        <dbReference type="Proteomes" id="UP001472677"/>
    </source>
</evidence>
<protein>
    <submittedName>
        <fullName evidence="7">Uncharacterized protein</fullName>
    </submittedName>
</protein>
<keyword evidence="5 6" id="KW-0472">Membrane</keyword>
<evidence type="ECO:0000313" key="7">
    <source>
        <dbReference type="EMBL" id="KAK8587607.1"/>
    </source>
</evidence>
<evidence type="ECO:0000256" key="5">
    <source>
        <dbReference type="ARBA" id="ARBA00023136"/>
    </source>
</evidence>
<accession>A0ABR2FTX6</accession>
<gene>
    <name evidence="7" type="ORF">V6N12_022092</name>
</gene>
<keyword evidence="3 6" id="KW-0812">Transmembrane</keyword>
<dbReference type="PANTHER" id="PTHR20855">
    <property type="entry name" value="ADIPOR/PROGESTIN RECEPTOR-RELATED"/>
    <property type="match status" value="1"/>
</dbReference>
<evidence type="ECO:0000256" key="4">
    <source>
        <dbReference type="ARBA" id="ARBA00022989"/>
    </source>
</evidence>
<proteinExistence type="inferred from homology"/>
<reference evidence="7 8" key="1">
    <citation type="journal article" date="2024" name="G3 (Bethesda)">
        <title>Genome assembly of Hibiscus sabdariffa L. provides insights into metabolisms of medicinal natural products.</title>
        <authorList>
            <person name="Kim T."/>
        </authorList>
    </citation>
    <scope>NUCLEOTIDE SEQUENCE [LARGE SCALE GENOMIC DNA]</scope>
    <source>
        <strain evidence="7">TK-2024</strain>
        <tissue evidence="7">Old leaves</tissue>
    </source>
</reference>
<dbReference type="Proteomes" id="UP001472677">
    <property type="component" value="Unassembled WGS sequence"/>
</dbReference>
<evidence type="ECO:0000256" key="3">
    <source>
        <dbReference type="ARBA" id="ARBA00022692"/>
    </source>
</evidence>
<dbReference type="Pfam" id="PF03006">
    <property type="entry name" value="HlyIII"/>
    <property type="match status" value="2"/>
</dbReference>